<keyword evidence="11" id="KW-1185">Reference proteome</keyword>
<dbReference type="KEGG" id="ddb:E7747_14140"/>
<sequence length="270" mass="29410">MISSEFTYKGQSAERNGNHSWLKVIADLGSYKVMFTSRGDVCDASAYSGFNICHYTGDSVSHITDCRRRLAEAIGVDVERIIVPRQTHSVKVATVSSLPVDDVSLEGVDGIVSILNKVVIGVSTADCVPVILVDETAGVVAALHAGWRGAVGGIIREGIGRMKELGAVPEMIMAYIGPSICVDCFEVGEEVAEKFPEECVVRYDDGRRPHVDLPRYVVLMLEQEGVQSCNIKSFTKDICTRCHPDQYFSARALGVESGRNYTFVVKTALL</sequence>
<evidence type="ECO:0000313" key="10">
    <source>
        <dbReference type="EMBL" id="QCD43308.1"/>
    </source>
</evidence>
<protein>
    <submittedName>
        <fullName evidence="10">Laccase domain-containing protein</fullName>
    </submittedName>
</protein>
<accession>A0A4V1D3K3</accession>
<evidence type="ECO:0000256" key="2">
    <source>
        <dbReference type="ARBA" id="ARBA00007353"/>
    </source>
</evidence>
<dbReference type="RefSeq" id="WP_136416643.1">
    <property type="nucleotide sequence ID" value="NZ_CP039396.1"/>
</dbReference>
<keyword evidence="5" id="KW-0378">Hydrolase</keyword>
<dbReference type="InterPro" id="IPR038371">
    <property type="entry name" value="Cu_polyphenol_OxRdtase_sf"/>
</dbReference>
<dbReference type="PANTHER" id="PTHR30616:SF2">
    <property type="entry name" value="PURINE NUCLEOSIDE PHOSPHORYLASE LACC1"/>
    <property type="match status" value="1"/>
</dbReference>
<comment type="catalytic activity">
    <reaction evidence="7">
        <text>adenosine + H2O + H(+) = inosine + NH4(+)</text>
        <dbReference type="Rhea" id="RHEA:24408"/>
        <dbReference type="ChEBI" id="CHEBI:15377"/>
        <dbReference type="ChEBI" id="CHEBI:15378"/>
        <dbReference type="ChEBI" id="CHEBI:16335"/>
        <dbReference type="ChEBI" id="CHEBI:17596"/>
        <dbReference type="ChEBI" id="CHEBI:28938"/>
        <dbReference type="EC" id="3.5.4.4"/>
    </reaction>
    <physiologicalReaction direction="left-to-right" evidence="7">
        <dbReference type="Rhea" id="RHEA:24409"/>
    </physiologicalReaction>
</comment>
<dbReference type="InterPro" id="IPR011324">
    <property type="entry name" value="Cytotoxic_necrot_fac-like_cat"/>
</dbReference>
<dbReference type="CDD" id="cd16833">
    <property type="entry name" value="YfiH"/>
    <property type="match status" value="1"/>
</dbReference>
<dbReference type="AlphaFoldDB" id="A0A4V1D3K3"/>
<evidence type="ECO:0000256" key="1">
    <source>
        <dbReference type="ARBA" id="ARBA00000553"/>
    </source>
</evidence>
<dbReference type="SUPFAM" id="SSF64438">
    <property type="entry name" value="CNF1/YfiH-like putative cysteine hydrolases"/>
    <property type="match status" value="1"/>
</dbReference>
<dbReference type="GO" id="GO:0016787">
    <property type="term" value="F:hydrolase activity"/>
    <property type="evidence" value="ECO:0007669"/>
    <property type="project" value="UniProtKB-KW"/>
</dbReference>
<gene>
    <name evidence="10" type="ORF">E7747_14140</name>
</gene>
<dbReference type="Proteomes" id="UP000297149">
    <property type="component" value="Chromosome"/>
</dbReference>
<evidence type="ECO:0000256" key="5">
    <source>
        <dbReference type="ARBA" id="ARBA00022801"/>
    </source>
</evidence>
<dbReference type="Pfam" id="PF02578">
    <property type="entry name" value="Cu-oxidase_4"/>
    <property type="match status" value="1"/>
</dbReference>
<comment type="catalytic activity">
    <reaction evidence="8">
        <text>adenosine + phosphate = alpha-D-ribose 1-phosphate + adenine</text>
        <dbReference type="Rhea" id="RHEA:27642"/>
        <dbReference type="ChEBI" id="CHEBI:16335"/>
        <dbReference type="ChEBI" id="CHEBI:16708"/>
        <dbReference type="ChEBI" id="CHEBI:43474"/>
        <dbReference type="ChEBI" id="CHEBI:57720"/>
        <dbReference type="EC" id="2.4.2.1"/>
    </reaction>
    <physiologicalReaction direction="left-to-right" evidence="8">
        <dbReference type="Rhea" id="RHEA:27643"/>
    </physiologicalReaction>
</comment>
<dbReference type="EMBL" id="CP039396">
    <property type="protein sequence ID" value="QCD43308.1"/>
    <property type="molecule type" value="Genomic_DNA"/>
</dbReference>
<evidence type="ECO:0000256" key="8">
    <source>
        <dbReference type="ARBA" id="ARBA00048968"/>
    </source>
</evidence>
<dbReference type="Gene3D" id="3.60.140.10">
    <property type="entry name" value="CNF1/YfiH-like putative cysteine hydrolases"/>
    <property type="match status" value="1"/>
</dbReference>
<reference evidence="11" key="1">
    <citation type="submission" date="2019-02" db="EMBL/GenBank/DDBJ databases">
        <title>Isolation and identification of novel species under the genus Muribaculum.</title>
        <authorList>
            <person name="Miyake S."/>
            <person name="Ding Y."/>
            <person name="Low A."/>
            <person name="Soh M."/>
            <person name="Seedorf H."/>
        </authorList>
    </citation>
    <scope>NUCLEOTIDE SEQUENCE [LARGE SCALE GENOMIC DNA]</scope>
    <source>
        <strain evidence="11">H5</strain>
    </source>
</reference>
<dbReference type="PANTHER" id="PTHR30616">
    <property type="entry name" value="UNCHARACTERIZED PROTEIN YFIH"/>
    <property type="match status" value="1"/>
</dbReference>
<proteinExistence type="inferred from homology"/>
<evidence type="ECO:0000256" key="9">
    <source>
        <dbReference type="ARBA" id="ARBA00049893"/>
    </source>
</evidence>
<dbReference type="GO" id="GO:0005507">
    <property type="term" value="F:copper ion binding"/>
    <property type="evidence" value="ECO:0007669"/>
    <property type="project" value="TreeGrafter"/>
</dbReference>
<keyword evidence="3" id="KW-0808">Transferase</keyword>
<comment type="similarity">
    <text evidence="2">Belongs to the purine nucleoside phosphorylase YfiH/LACC1 family.</text>
</comment>
<name>A0A4V1D3K3_9BACT</name>
<organism evidence="10 11">
    <name type="scientific">Duncaniella dubosii</name>
    <dbReference type="NCBI Taxonomy" id="2518971"/>
    <lineage>
        <taxon>Bacteria</taxon>
        <taxon>Pseudomonadati</taxon>
        <taxon>Bacteroidota</taxon>
        <taxon>Bacteroidia</taxon>
        <taxon>Bacteroidales</taxon>
        <taxon>Muribaculaceae</taxon>
        <taxon>Duncaniella</taxon>
    </lineage>
</organism>
<comment type="catalytic activity">
    <reaction evidence="9">
        <text>S-methyl-5'-thioadenosine + phosphate = 5-(methylsulfanyl)-alpha-D-ribose 1-phosphate + adenine</text>
        <dbReference type="Rhea" id="RHEA:11852"/>
        <dbReference type="ChEBI" id="CHEBI:16708"/>
        <dbReference type="ChEBI" id="CHEBI:17509"/>
        <dbReference type="ChEBI" id="CHEBI:43474"/>
        <dbReference type="ChEBI" id="CHEBI:58533"/>
        <dbReference type="EC" id="2.4.2.28"/>
    </reaction>
    <physiologicalReaction direction="left-to-right" evidence="9">
        <dbReference type="Rhea" id="RHEA:11853"/>
    </physiologicalReaction>
</comment>
<dbReference type="InterPro" id="IPR003730">
    <property type="entry name" value="Cu_polyphenol_OxRdtase"/>
</dbReference>
<evidence type="ECO:0000256" key="4">
    <source>
        <dbReference type="ARBA" id="ARBA00022723"/>
    </source>
</evidence>
<comment type="catalytic activity">
    <reaction evidence="1">
        <text>inosine + phosphate = alpha-D-ribose 1-phosphate + hypoxanthine</text>
        <dbReference type="Rhea" id="RHEA:27646"/>
        <dbReference type="ChEBI" id="CHEBI:17368"/>
        <dbReference type="ChEBI" id="CHEBI:17596"/>
        <dbReference type="ChEBI" id="CHEBI:43474"/>
        <dbReference type="ChEBI" id="CHEBI:57720"/>
        <dbReference type="EC" id="2.4.2.1"/>
    </reaction>
    <physiologicalReaction direction="left-to-right" evidence="1">
        <dbReference type="Rhea" id="RHEA:27647"/>
    </physiologicalReaction>
</comment>
<evidence type="ECO:0000256" key="3">
    <source>
        <dbReference type="ARBA" id="ARBA00022679"/>
    </source>
</evidence>
<evidence type="ECO:0000256" key="6">
    <source>
        <dbReference type="ARBA" id="ARBA00022833"/>
    </source>
</evidence>
<evidence type="ECO:0000313" key="11">
    <source>
        <dbReference type="Proteomes" id="UP000297149"/>
    </source>
</evidence>
<evidence type="ECO:0000256" key="7">
    <source>
        <dbReference type="ARBA" id="ARBA00047989"/>
    </source>
</evidence>
<keyword evidence="6" id="KW-0862">Zinc</keyword>
<dbReference type="GO" id="GO:0017061">
    <property type="term" value="F:S-methyl-5-thioadenosine phosphorylase activity"/>
    <property type="evidence" value="ECO:0007669"/>
    <property type="project" value="UniProtKB-EC"/>
</dbReference>
<keyword evidence="4" id="KW-0479">Metal-binding</keyword>